<evidence type="ECO:0000313" key="7">
    <source>
        <dbReference type="EMBL" id="MBM9617723.1"/>
    </source>
</evidence>
<sequence length="141" mass="15761">MTTFSDGVLPDRRWVARRVMAHQVREGRRIPVSTTLRYDTRDPYAIEFTFHVARGMDVVWYVDRGMLHAGVDAPAGTGDVRVSPAHADHVLLSLERDGHLALIMMERGPLVRLLRETYALVDLGGESAHLDWSPVTDALAS</sequence>
<dbReference type="EMBL" id="JAFEJA010000001">
    <property type="protein sequence ID" value="MBM9617723.1"/>
    <property type="molecule type" value="Genomic_DNA"/>
</dbReference>
<dbReference type="Pfam" id="PF04686">
    <property type="entry name" value="SsgA"/>
    <property type="match status" value="1"/>
</dbReference>
<accession>A0ABS2UK61</accession>
<proteinExistence type="inferred from homology"/>
<comment type="subcellular location">
    <subcellularLocation>
        <location evidence="1">Cell septum</location>
    </subcellularLocation>
</comment>
<keyword evidence="4" id="KW-0749">Sporulation</keyword>
<evidence type="ECO:0000256" key="2">
    <source>
        <dbReference type="ARBA" id="ARBA00009323"/>
    </source>
</evidence>
<evidence type="ECO:0000256" key="5">
    <source>
        <dbReference type="ARBA" id="ARBA00023210"/>
    </source>
</evidence>
<evidence type="ECO:0000256" key="4">
    <source>
        <dbReference type="ARBA" id="ARBA00022969"/>
    </source>
</evidence>
<evidence type="ECO:0000256" key="1">
    <source>
        <dbReference type="ARBA" id="ARBA00004431"/>
    </source>
</evidence>
<comment type="similarity">
    <text evidence="2">Belongs to the SsgA family.</text>
</comment>
<keyword evidence="6" id="KW-0131">Cell cycle</keyword>
<name>A0ABS2UK61_9ACTN</name>
<dbReference type="InterPro" id="IPR038658">
    <property type="entry name" value="SsgB_sf"/>
</dbReference>
<reference evidence="7 8" key="1">
    <citation type="journal article" date="2016" name="Arch. Microbiol.">
        <title>Streptomyces zhihengii sp. nov., isolated from rhizospheric soil of Psammosilene tunicoides.</title>
        <authorList>
            <person name="Huang M.J."/>
            <person name="Fei J.J."/>
            <person name="Salam N."/>
            <person name="Kim C.J."/>
            <person name="Hozzein W.N."/>
            <person name="Xiao M."/>
            <person name="Huang H.Q."/>
            <person name="Li W.J."/>
        </authorList>
    </citation>
    <scope>NUCLEOTIDE SEQUENCE [LARGE SCALE GENOMIC DNA]</scope>
    <source>
        <strain evidence="7 8">YIM T102</strain>
    </source>
</reference>
<evidence type="ECO:0000313" key="8">
    <source>
        <dbReference type="Proteomes" id="UP000664109"/>
    </source>
</evidence>
<dbReference type="RefSeq" id="WP_205372068.1">
    <property type="nucleotide sequence ID" value="NZ_JAFEJA010000001.1"/>
</dbReference>
<keyword evidence="3" id="KW-0132">Cell division</keyword>
<comment type="caution">
    <text evidence="7">The sequence shown here is derived from an EMBL/GenBank/DDBJ whole genome shotgun (WGS) entry which is preliminary data.</text>
</comment>
<dbReference type="InterPro" id="IPR006776">
    <property type="entry name" value="SsgB"/>
</dbReference>
<protein>
    <submittedName>
        <fullName evidence="7">SsgA family sporulation/cell division regulator</fullName>
    </submittedName>
</protein>
<evidence type="ECO:0000256" key="6">
    <source>
        <dbReference type="ARBA" id="ARBA00023306"/>
    </source>
</evidence>
<dbReference type="Proteomes" id="UP000664109">
    <property type="component" value="Unassembled WGS sequence"/>
</dbReference>
<organism evidence="7 8">
    <name type="scientific">Streptomyces zhihengii</name>
    <dbReference type="NCBI Taxonomy" id="1818004"/>
    <lineage>
        <taxon>Bacteria</taxon>
        <taxon>Bacillati</taxon>
        <taxon>Actinomycetota</taxon>
        <taxon>Actinomycetes</taxon>
        <taxon>Kitasatosporales</taxon>
        <taxon>Streptomycetaceae</taxon>
        <taxon>Streptomyces</taxon>
    </lineage>
</organism>
<keyword evidence="5" id="KW-0717">Septation</keyword>
<evidence type="ECO:0000256" key="3">
    <source>
        <dbReference type="ARBA" id="ARBA00022618"/>
    </source>
</evidence>
<gene>
    <name evidence="7" type="ORF">JE024_03015</name>
</gene>
<keyword evidence="8" id="KW-1185">Reference proteome</keyword>
<dbReference type="Gene3D" id="2.30.31.20">
    <property type="entry name" value="Sporulation-specific cell division protein SsgB"/>
    <property type="match status" value="1"/>
</dbReference>